<dbReference type="Proteomes" id="UP001054945">
    <property type="component" value="Unassembled WGS sequence"/>
</dbReference>
<sequence length="126" mass="14565">MVLHIGWAAVYKAHRQNTQDESIPFTEVLDLRPLFIPVDLHPLFIPVDLHPLFIPVDLRPLFILVDLRPLFIPVDLRPLFITVDLLMLEMPFQQIIRHALWITSSKGSRIVRVSSRSKATFQPPIV</sequence>
<organism evidence="1 2">
    <name type="scientific">Caerostris extrusa</name>
    <name type="common">Bark spider</name>
    <name type="synonym">Caerostris bankana</name>
    <dbReference type="NCBI Taxonomy" id="172846"/>
    <lineage>
        <taxon>Eukaryota</taxon>
        <taxon>Metazoa</taxon>
        <taxon>Ecdysozoa</taxon>
        <taxon>Arthropoda</taxon>
        <taxon>Chelicerata</taxon>
        <taxon>Arachnida</taxon>
        <taxon>Araneae</taxon>
        <taxon>Araneomorphae</taxon>
        <taxon>Entelegynae</taxon>
        <taxon>Araneoidea</taxon>
        <taxon>Araneidae</taxon>
        <taxon>Caerostris</taxon>
    </lineage>
</organism>
<protein>
    <submittedName>
        <fullName evidence="1">Uncharacterized protein</fullName>
    </submittedName>
</protein>
<proteinExistence type="predicted"/>
<evidence type="ECO:0000313" key="1">
    <source>
        <dbReference type="EMBL" id="GIX81562.1"/>
    </source>
</evidence>
<reference evidence="1 2" key="1">
    <citation type="submission" date="2021-06" db="EMBL/GenBank/DDBJ databases">
        <title>Caerostris extrusa draft genome.</title>
        <authorList>
            <person name="Kono N."/>
            <person name="Arakawa K."/>
        </authorList>
    </citation>
    <scope>NUCLEOTIDE SEQUENCE [LARGE SCALE GENOMIC DNA]</scope>
</reference>
<name>A0AAV4N9S6_CAEEX</name>
<accession>A0AAV4N9S6</accession>
<gene>
    <name evidence="1" type="ORF">CEXT_531251</name>
</gene>
<dbReference type="AlphaFoldDB" id="A0AAV4N9S6"/>
<evidence type="ECO:0000313" key="2">
    <source>
        <dbReference type="Proteomes" id="UP001054945"/>
    </source>
</evidence>
<dbReference type="EMBL" id="BPLR01003141">
    <property type="protein sequence ID" value="GIX81562.1"/>
    <property type="molecule type" value="Genomic_DNA"/>
</dbReference>
<keyword evidence="2" id="KW-1185">Reference proteome</keyword>
<comment type="caution">
    <text evidence="1">The sequence shown here is derived from an EMBL/GenBank/DDBJ whole genome shotgun (WGS) entry which is preliminary data.</text>
</comment>